<dbReference type="PANTHER" id="PTHR20883">
    <property type="entry name" value="PHYTANOYL-COA DIOXYGENASE DOMAIN CONTAINING 1"/>
    <property type="match status" value="1"/>
</dbReference>
<accession>A0A9K3Q0I4</accession>
<keyword evidence="2" id="KW-0223">Dioxygenase</keyword>
<dbReference type="PANTHER" id="PTHR20883:SF48">
    <property type="entry name" value="ECTOINE DIOXYGENASE"/>
    <property type="match status" value="1"/>
</dbReference>
<comment type="cofactor">
    <cofactor evidence="1">
        <name>Fe cation</name>
        <dbReference type="ChEBI" id="CHEBI:24875"/>
    </cofactor>
</comment>
<reference evidence="2" key="2">
    <citation type="submission" date="2021-04" db="EMBL/GenBank/DDBJ databases">
        <authorList>
            <person name="Podell S."/>
        </authorList>
    </citation>
    <scope>NUCLEOTIDE SEQUENCE</scope>
    <source>
        <strain evidence="2">Hildebrandi</strain>
    </source>
</reference>
<comment type="caution">
    <text evidence="2">The sequence shown here is derived from an EMBL/GenBank/DDBJ whole genome shotgun (WGS) entry which is preliminary data.</text>
</comment>
<evidence type="ECO:0000313" key="2">
    <source>
        <dbReference type="EMBL" id="KAG7363629.1"/>
    </source>
</evidence>
<proteinExistence type="predicted"/>
<dbReference type="AlphaFoldDB" id="A0A9K3Q0I4"/>
<dbReference type="GO" id="GO:0046872">
    <property type="term" value="F:metal ion binding"/>
    <property type="evidence" value="ECO:0007669"/>
    <property type="project" value="UniProtKB-ARBA"/>
</dbReference>
<dbReference type="EMBL" id="JAGRRH010000010">
    <property type="protein sequence ID" value="KAG7363629.1"/>
    <property type="molecule type" value="Genomic_DNA"/>
</dbReference>
<keyword evidence="3" id="KW-1185">Reference proteome</keyword>
<protein>
    <submittedName>
        <fullName evidence="2">Phytanoyl-CoA dioxygenase family protein</fullName>
    </submittedName>
</protein>
<dbReference type="Proteomes" id="UP000693970">
    <property type="component" value="Unassembled WGS sequence"/>
</dbReference>
<gene>
    <name evidence="2" type="ORF">IV203_026990</name>
</gene>
<keyword evidence="2" id="KW-0560">Oxidoreductase</keyword>
<dbReference type="GO" id="GO:0051213">
    <property type="term" value="F:dioxygenase activity"/>
    <property type="evidence" value="ECO:0007669"/>
    <property type="project" value="UniProtKB-KW"/>
</dbReference>
<organism evidence="2 3">
    <name type="scientific">Nitzschia inconspicua</name>
    <dbReference type="NCBI Taxonomy" id="303405"/>
    <lineage>
        <taxon>Eukaryota</taxon>
        <taxon>Sar</taxon>
        <taxon>Stramenopiles</taxon>
        <taxon>Ochrophyta</taxon>
        <taxon>Bacillariophyta</taxon>
        <taxon>Bacillariophyceae</taxon>
        <taxon>Bacillariophycidae</taxon>
        <taxon>Bacillariales</taxon>
        <taxon>Bacillariaceae</taxon>
        <taxon>Nitzschia</taxon>
    </lineage>
</organism>
<dbReference type="InterPro" id="IPR008775">
    <property type="entry name" value="Phytyl_CoA_dOase-like"/>
</dbReference>
<evidence type="ECO:0000256" key="1">
    <source>
        <dbReference type="ARBA" id="ARBA00001962"/>
    </source>
</evidence>
<reference evidence="2" key="1">
    <citation type="journal article" date="2021" name="Sci. Rep.">
        <title>Diploid genomic architecture of Nitzschia inconspicua, an elite biomass production diatom.</title>
        <authorList>
            <person name="Oliver A."/>
            <person name="Podell S."/>
            <person name="Pinowska A."/>
            <person name="Traller J.C."/>
            <person name="Smith S.R."/>
            <person name="McClure R."/>
            <person name="Beliaev A."/>
            <person name="Bohutskyi P."/>
            <person name="Hill E.A."/>
            <person name="Rabines A."/>
            <person name="Zheng H."/>
            <person name="Allen L.Z."/>
            <person name="Kuo A."/>
            <person name="Grigoriev I.V."/>
            <person name="Allen A.E."/>
            <person name="Hazlebeck D."/>
            <person name="Allen E.E."/>
        </authorList>
    </citation>
    <scope>NUCLEOTIDE SEQUENCE</scope>
    <source>
        <strain evidence="2">Hildebrandi</strain>
    </source>
</reference>
<dbReference type="OrthoDB" id="445007at2759"/>
<name>A0A9K3Q0I4_9STRA</name>
<evidence type="ECO:0000313" key="3">
    <source>
        <dbReference type="Proteomes" id="UP000693970"/>
    </source>
</evidence>
<sequence>MNCIESIHSGSSTSHQYDVNGFAGPIDVLTQDEAKHALDEVCTELLVDPDTQIRKTDRNKGRFKLHLILPTIDSIAHHPLVIEAVQSALQTRDLCLWSSDINWKDPNSDGFFAPHQDSTYAGLSPPSKCLTAWIALSDPVGETEGCLSFYPQSHIRGQLPHEQAIGGGSIQRSKDDNTNINSNTLSLGQYIAPSQLEKLHPPTPVAVPLRAGQMTLHSFYTVHASGPNRSSSGPRVGLALRYFDASAVVQTKTNSKEMVTWISSSLDPSGTGIPVSSNMTKNFDLEPRLPPHPTEEDIERMRKIRDEALRREEANYFGS</sequence>
<dbReference type="Pfam" id="PF05721">
    <property type="entry name" value="PhyH"/>
    <property type="match status" value="1"/>
</dbReference>